<dbReference type="Pfam" id="PF00126">
    <property type="entry name" value="HTH_1"/>
    <property type="match status" value="1"/>
</dbReference>
<dbReference type="InterPro" id="IPR036388">
    <property type="entry name" value="WH-like_DNA-bd_sf"/>
</dbReference>
<comment type="similarity">
    <text evidence="1">Belongs to the LysR transcriptional regulatory family.</text>
</comment>
<proteinExistence type="inferred from homology"/>
<organism evidence="7 8">
    <name type="scientific">Labilithrix luteola</name>
    <dbReference type="NCBI Taxonomy" id="1391654"/>
    <lineage>
        <taxon>Bacteria</taxon>
        <taxon>Pseudomonadati</taxon>
        <taxon>Myxococcota</taxon>
        <taxon>Polyangia</taxon>
        <taxon>Polyangiales</taxon>
        <taxon>Labilitrichaceae</taxon>
        <taxon>Labilithrix</taxon>
    </lineage>
</organism>
<evidence type="ECO:0000256" key="3">
    <source>
        <dbReference type="ARBA" id="ARBA00023125"/>
    </source>
</evidence>
<dbReference type="PROSITE" id="PS50931">
    <property type="entry name" value="HTH_LYSR"/>
    <property type="match status" value="1"/>
</dbReference>
<keyword evidence="8" id="KW-1185">Reference proteome</keyword>
<dbReference type="PANTHER" id="PTHR30537">
    <property type="entry name" value="HTH-TYPE TRANSCRIPTIONAL REGULATOR"/>
    <property type="match status" value="1"/>
</dbReference>
<evidence type="ECO:0000313" key="7">
    <source>
        <dbReference type="EMBL" id="AKU93690.1"/>
    </source>
</evidence>
<name>A0A0K1PJI7_9BACT</name>
<dbReference type="KEGG" id="llu:AKJ09_00354"/>
<dbReference type="PANTHER" id="PTHR30537:SF3">
    <property type="entry name" value="TRANSCRIPTIONAL REGULATORY PROTEIN"/>
    <property type="match status" value="1"/>
</dbReference>
<reference evidence="7 8" key="1">
    <citation type="submission" date="2015-08" db="EMBL/GenBank/DDBJ databases">
        <authorList>
            <person name="Babu N.S."/>
            <person name="Beckwith C.J."/>
            <person name="Beseler K.G."/>
            <person name="Brison A."/>
            <person name="Carone J.V."/>
            <person name="Caskin T.P."/>
            <person name="Diamond M."/>
            <person name="Durham M.E."/>
            <person name="Foxe J.M."/>
            <person name="Go M."/>
            <person name="Henderson B.A."/>
            <person name="Jones I.B."/>
            <person name="McGettigan J.A."/>
            <person name="Micheletti S.J."/>
            <person name="Nasrallah M.E."/>
            <person name="Ortiz D."/>
            <person name="Piller C.R."/>
            <person name="Privatt S.R."/>
            <person name="Schneider S.L."/>
            <person name="Sharp S."/>
            <person name="Smith T.C."/>
            <person name="Stanton J.D."/>
            <person name="Ullery H.E."/>
            <person name="Wilson R.J."/>
            <person name="Serrano M.G."/>
            <person name="Buck G."/>
            <person name="Lee V."/>
            <person name="Wang Y."/>
            <person name="Carvalho R."/>
            <person name="Voegtly L."/>
            <person name="Shi R."/>
            <person name="Duckworth R."/>
            <person name="Johnson A."/>
            <person name="Loviza R."/>
            <person name="Walstead R."/>
            <person name="Shah Z."/>
            <person name="Kiflezghi M."/>
            <person name="Wade K."/>
            <person name="Ball S.L."/>
            <person name="Bradley K.W."/>
            <person name="Asai D.J."/>
            <person name="Bowman C.A."/>
            <person name="Russell D.A."/>
            <person name="Pope W.H."/>
            <person name="Jacobs-Sera D."/>
            <person name="Hendrix R.W."/>
            <person name="Hatfull G.F."/>
        </authorList>
    </citation>
    <scope>NUCLEOTIDE SEQUENCE [LARGE SCALE GENOMIC DNA]</scope>
    <source>
        <strain evidence="7 8">DSM 27648</strain>
    </source>
</reference>
<dbReference type="InterPro" id="IPR036390">
    <property type="entry name" value="WH_DNA-bd_sf"/>
</dbReference>
<sequence length="358" mass="39083">MYSCSQQCGGDEESAIEVDRDAPMHFCMGSALCSGPPMFDWDDLRYVLAIARHGTLSSAARRLAVTQPTMGRRLDAFEKHLGTRLFLRTPEGFQLTAAGRELLAHAERMEGEALAAFQIVAGRDSGVVGMVRVTTTKWFSSSIVAPILARLPERYPGLAVDLVASDGWLNLPRRDVDIALRFARFEHQDVLQRSVARIGFGLYASARYLDRRGMPDFTLGCPGHAVITMSDDVENVADVPWLRAIAHAASIAFRSNGRDAHAIAAAEGAGLACLPRHLAERTPGLVRLAPPSPPPARRAWLGIHRDGSRIPRIRAVMDALTRRLARLEPELADASDFAGEAADADGGDVRRKRSRKSE</sequence>
<dbReference type="PATRIC" id="fig|1391654.3.peg.372"/>
<dbReference type="InterPro" id="IPR005119">
    <property type="entry name" value="LysR_subst-bd"/>
</dbReference>
<dbReference type="Gene3D" id="3.40.190.290">
    <property type="match status" value="1"/>
</dbReference>
<dbReference type="GO" id="GO:0003700">
    <property type="term" value="F:DNA-binding transcription factor activity"/>
    <property type="evidence" value="ECO:0007669"/>
    <property type="project" value="InterPro"/>
</dbReference>
<evidence type="ECO:0000256" key="1">
    <source>
        <dbReference type="ARBA" id="ARBA00009437"/>
    </source>
</evidence>
<dbReference type="EMBL" id="CP012333">
    <property type="protein sequence ID" value="AKU93690.1"/>
    <property type="molecule type" value="Genomic_DNA"/>
</dbReference>
<accession>A0A0K1PJI7</accession>
<dbReference type="SUPFAM" id="SSF46785">
    <property type="entry name" value="Winged helix' DNA-binding domain"/>
    <property type="match status" value="1"/>
</dbReference>
<protein>
    <submittedName>
        <fullName evidence="7">Transcriptional regulator, LysR family</fullName>
    </submittedName>
</protein>
<feature type="region of interest" description="Disordered" evidence="5">
    <location>
        <begin position="335"/>
        <end position="358"/>
    </location>
</feature>
<dbReference type="OrthoDB" id="5338251at2"/>
<dbReference type="AlphaFoldDB" id="A0A0K1PJI7"/>
<evidence type="ECO:0000256" key="2">
    <source>
        <dbReference type="ARBA" id="ARBA00023015"/>
    </source>
</evidence>
<dbReference type="Proteomes" id="UP000064967">
    <property type="component" value="Chromosome"/>
</dbReference>
<dbReference type="GO" id="GO:0006351">
    <property type="term" value="P:DNA-templated transcription"/>
    <property type="evidence" value="ECO:0007669"/>
    <property type="project" value="TreeGrafter"/>
</dbReference>
<keyword evidence="4" id="KW-0804">Transcription</keyword>
<dbReference type="InterPro" id="IPR000847">
    <property type="entry name" value="LysR_HTH_N"/>
</dbReference>
<gene>
    <name evidence="7" type="ORF">AKJ09_00354</name>
</gene>
<keyword evidence="3" id="KW-0238">DNA-binding</keyword>
<evidence type="ECO:0000256" key="5">
    <source>
        <dbReference type="SAM" id="MobiDB-lite"/>
    </source>
</evidence>
<evidence type="ECO:0000259" key="6">
    <source>
        <dbReference type="PROSITE" id="PS50931"/>
    </source>
</evidence>
<dbReference type="Pfam" id="PF03466">
    <property type="entry name" value="LysR_substrate"/>
    <property type="match status" value="1"/>
</dbReference>
<dbReference type="GO" id="GO:0043565">
    <property type="term" value="F:sequence-specific DNA binding"/>
    <property type="evidence" value="ECO:0007669"/>
    <property type="project" value="TreeGrafter"/>
</dbReference>
<feature type="domain" description="HTH lysR-type" evidence="6">
    <location>
        <begin position="39"/>
        <end position="96"/>
    </location>
</feature>
<keyword evidence="2" id="KW-0805">Transcription regulation</keyword>
<evidence type="ECO:0000256" key="4">
    <source>
        <dbReference type="ARBA" id="ARBA00023163"/>
    </source>
</evidence>
<dbReference type="Gene3D" id="1.10.10.10">
    <property type="entry name" value="Winged helix-like DNA-binding domain superfamily/Winged helix DNA-binding domain"/>
    <property type="match status" value="1"/>
</dbReference>
<dbReference type="STRING" id="1391654.AKJ09_00354"/>
<dbReference type="SUPFAM" id="SSF53850">
    <property type="entry name" value="Periplasmic binding protein-like II"/>
    <property type="match status" value="1"/>
</dbReference>
<evidence type="ECO:0000313" key="8">
    <source>
        <dbReference type="Proteomes" id="UP000064967"/>
    </source>
</evidence>
<dbReference type="InterPro" id="IPR058163">
    <property type="entry name" value="LysR-type_TF_proteobact-type"/>
</dbReference>